<dbReference type="AlphaFoldDB" id="A0A4Y3VJB6"/>
<accession>A0A4Y3VJB6</accession>
<dbReference type="Gene3D" id="3.40.50.720">
    <property type="entry name" value="NAD(P)-binding Rossmann-like Domain"/>
    <property type="match status" value="1"/>
</dbReference>
<reference evidence="1 2" key="1">
    <citation type="submission" date="2019-06" db="EMBL/GenBank/DDBJ databases">
        <title>Whole genome shotgun sequence of Streptomyces spinoverrucosus NBRC 14228.</title>
        <authorList>
            <person name="Hosoyama A."/>
            <person name="Uohara A."/>
            <person name="Ohji S."/>
            <person name="Ichikawa N."/>
        </authorList>
    </citation>
    <scope>NUCLEOTIDE SEQUENCE [LARGE SCALE GENOMIC DNA]</scope>
    <source>
        <strain evidence="1 2">NBRC 14228</strain>
    </source>
</reference>
<keyword evidence="2" id="KW-1185">Reference proteome</keyword>
<sequence length="100" mass="10586">MVGDGAVGLCGVIAGRNWAPSGSSRYIGADSVLECVGTREAMRQALYSTRPGGNVGFDGQELFYSHVGLRGGPAPVRAYLWTRSPRATRQWTNAAPSRAS</sequence>
<proteinExistence type="predicted"/>
<evidence type="ECO:0000313" key="2">
    <source>
        <dbReference type="Proteomes" id="UP000317881"/>
    </source>
</evidence>
<dbReference type="EMBL" id="BJND01000026">
    <property type="protein sequence ID" value="GEC06238.1"/>
    <property type="molecule type" value="Genomic_DNA"/>
</dbReference>
<gene>
    <name evidence="1" type="ORF">SSP24_38930</name>
</gene>
<name>A0A4Y3VJB6_9ACTN</name>
<dbReference type="Proteomes" id="UP000317881">
    <property type="component" value="Unassembled WGS sequence"/>
</dbReference>
<protein>
    <submittedName>
        <fullName evidence="1">Uncharacterized protein</fullName>
    </submittedName>
</protein>
<evidence type="ECO:0000313" key="1">
    <source>
        <dbReference type="EMBL" id="GEC06238.1"/>
    </source>
</evidence>
<organism evidence="1 2">
    <name type="scientific">Streptomyces spinoverrucosus</name>
    <dbReference type="NCBI Taxonomy" id="284043"/>
    <lineage>
        <taxon>Bacteria</taxon>
        <taxon>Bacillati</taxon>
        <taxon>Actinomycetota</taxon>
        <taxon>Actinomycetes</taxon>
        <taxon>Kitasatosporales</taxon>
        <taxon>Streptomycetaceae</taxon>
        <taxon>Streptomyces</taxon>
    </lineage>
</organism>
<comment type="caution">
    <text evidence="1">The sequence shown here is derived from an EMBL/GenBank/DDBJ whole genome shotgun (WGS) entry which is preliminary data.</text>
</comment>